<dbReference type="PANTHER" id="PTHR42997">
    <property type="entry name" value="HIT FAMILY HYDROLASE"/>
    <property type="match status" value="1"/>
</dbReference>
<evidence type="ECO:0000313" key="4">
    <source>
        <dbReference type="Proteomes" id="UP001151081"/>
    </source>
</evidence>
<comment type="caution">
    <text evidence="3">The sequence shown here is derived from an EMBL/GenBank/DDBJ whole genome shotgun (WGS) entry which is preliminary data.</text>
</comment>
<dbReference type="Gene3D" id="3.30.428.10">
    <property type="entry name" value="HIT-like"/>
    <property type="match status" value="1"/>
</dbReference>
<reference evidence="3 4" key="1">
    <citation type="submission" date="2021-04" db="EMBL/GenBank/DDBJ databases">
        <title>Genome analysis of Polyangium sp.</title>
        <authorList>
            <person name="Li Y."/>
            <person name="Wang J."/>
        </authorList>
    </citation>
    <scope>NUCLEOTIDE SEQUENCE [LARGE SCALE GENOMIC DNA]</scope>
    <source>
        <strain evidence="3 4">SDU14</strain>
    </source>
</reference>
<dbReference type="Proteomes" id="UP001151081">
    <property type="component" value="Unassembled WGS sequence"/>
</dbReference>
<feature type="domain" description="HIT" evidence="2">
    <location>
        <begin position="24"/>
        <end position="135"/>
    </location>
</feature>
<evidence type="ECO:0000313" key="3">
    <source>
        <dbReference type="EMBL" id="MDC3986784.1"/>
    </source>
</evidence>
<organism evidence="3 4">
    <name type="scientific">Polyangium jinanense</name>
    <dbReference type="NCBI Taxonomy" id="2829994"/>
    <lineage>
        <taxon>Bacteria</taxon>
        <taxon>Pseudomonadati</taxon>
        <taxon>Myxococcota</taxon>
        <taxon>Polyangia</taxon>
        <taxon>Polyangiales</taxon>
        <taxon>Polyangiaceae</taxon>
        <taxon>Polyangium</taxon>
    </lineage>
</organism>
<dbReference type="RefSeq" id="WP_272426204.1">
    <property type="nucleotide sequence ID" value="NZ_JAGTJJ010000043.1"/>
</dbReference>
<gene>
    <name evidence="3" type="ORF">KEG57_40295</name>
</gene>
<accession>A0A9X3XA04</accession>
<dbReference type="AlphaFoldDB" id="A0A9X3XA04"/>
<protein>
    <submittedName>
        <fullName evidence="3">HIT family protein</fullName>
    </submittedName>
</protein>
<dbReference type="InterPro" id="IPR011146">
    <property type="entry name" value="HIT-like"/>
</dbReference>
<dbReference type="SUPFAM" id="SSF54197">
    <property type="entry name" value="HIT-like"/>
    <property type="match status" value="1"/>
</dbReference>
<keyword evidence="4" id="KW-1185">Reference proteome</keyword>
<dbReference type="InterPro" id="IPR052908">
    <property type="entry name" value="AP-4-A_phosphorylase"/>
</dbReference>
<dbReference type="EMBL" id="JAGTJJ010000043">
    <property type="protein sequence ID" value="MDC3986784.1"/>
    <property type="molecule type" value="Genomic_DNA"/>
</dbReference>
<feature type="short sequence motif" description="Histidine triad motif" evidence="1">
    <location>
        <begin position="119"/>
        <end position="123"/>
    </location>
</feature>
<dbReference type="Pfam" id="PF01230">
    <property type="entry name" value="HIT"/>
    <property type="match status" value="1"/>
</dbReference>
<dbReference type="PROSITE" id="PS51084">
    <property type="entry name" value="HIT_2"/>
    <property type="match status" value="1"/>
</dbReference>
<dbReference type="InterPro" id="IPR036265">
    <property type="entry name" value="HIT-like_sf"/>
</dbReference>
<sequence>MPRLVSRAEALDRIRNETGDVACLMCAIRDRRAGPVFVVHEDDRQLVLLPRYVRRWGQLMVMPKRHAVSFGEIDDETWAETNRLVLHAARVVERVMRPRRCYLASTGSAAGEITQSSTHLHVHVIPLLEPDDKPADIFSWSAGVYIADHEEWECLRARYGEAW</sequence>
<proteinExistence type="predicted"/>
<evidence type="ECO:0000256" key="1">
    <source>
        <dbReference type="PROSITE-ProRule" id="PRU00464"/>
    </source>
</evidence>
<evidence type="ECO:0000259" key="2">
    <source>
        <dbReference type="PROSITE" id="PS51084"/>
    </source>
</evidence>
<name>A0A9X3XA04_9BACT</name>
<dbReference type="PANTHER" id="PTHR42997:SF1">
    <property type="entry name" value="AP-4-A PHOSPHORYLASE"/>
    <property type="match status" value="1"/>
</dbReference>
<dbReference type="GO" id="GO:0003824">
    <property type="term" value="F:catalytic activity"/>
    <property type="evidence" value="ECO:0007669"/>
    <property type="project" value="InterPro"/>
</dbReference>